<proteinExistence type="inferred from homology"/>
<dbReference type="EMBL" id="JAGKQM010000012">
    <property type="protein sequence ID" value="KAH0896200.1"/>
    <property type="molecule type" value="Genomic_DNA"/>
</dbReference>
<dbReference type="InterPro" id="IPR042269">
    <property type="entry name" value="Ser_carbopepase_S28_SKS"/>
</dbReference>
<keyword evidence="7" id="KW-1185">Reference proteome</keyword>
<keyword evidence="4" id="KW-0378">Hydrolase</keyword>
<reference evidence="6 7" key="1">
    <citation type="submission" date="2021-05" db="EMBL/GenBank/DDBJ databases">
        <title>Genome Assembly of Synthetic Allotetraploid Brassica napus Reveals Homoeologous Exchanges between Subgenomes.</title>
        <authorList>
            <person name="Davis J.T."/>
        </authorList>
    </citation>
    <scope>NUCLEOTIDE SEQUENCE [LARGE SCALE GENOMIC DNA]</scope>
    <source>
        <strain evidence="7">cv. Da-Ae</strain>
        <tissue evidence="6">Seedling</tissue>
    </source>
</reference>
<evidence type="ECO:0000313" key="6">
    <source>
        <dbReference type="EMBL" id="KAH0896200.1"/>
    </source>
</evidence>
<evidence type="ECO:0000256" key="4">
    <source>
        <dbReference type="ARBA" id="ARBA00022801"/>
    </source>
</evidence>
<gene>
    <name evidence="6" type="ORF">HID58_045768</name>
</gene>
<dbReference type="Gene3D" id="1.20.120.980">
    <property type="entry name" value="Serine carboxypeptidase S28, SKS domain"/>
    <property type="match status" value="1"/>
</dbReference>
<protein>
    <recommendedName>
        <fullName evidence="8">Lysosomal Pro-X carboxypeptidase</fullName>
    </recommendedName>
</protein>
<keyword evidence="5" id="KW-0325">Glycoprotein</keyword>
<name>A0ABQ8AW00_BRANA</name>
<evidence type="ECO:0000256" key="3">
    <source>
        <dbReference type="ARBA" id="ARBA00022729"/>
    </source>
</evidence>
<dbReference type="PANTHER" id="PTHR11010:SF110">
    <property type="entry name" value="PROLYLCARBOXYPEPTIDASE-LIKE PROTEIN-RELATED"/>
    <property type="match status" value="1"/>
</dbReference>
<evidence type="ECO:0000313" key="7">
    <source>
        <dbReference type="Proteomes" id="UP000824890"/>
    </source>
</evidence>
<dbReference type="Gene3D" id="3.40.50.1820">
    <property type="entry name" value="alpha/beta hydrolase"/>
    <property type="match status" value="1"/>
</dbReference>
<feature type="non-terminal residue" evidence="6">
    <location>
        <position position="519"/>
    </location>
</feature>
<evidence type="ECO:0008006" key="8">
    <source>
        <dbReference type="Google" id="ProtNLM"/>
    </source>
</evidence>
<dbReference type="PANTHER" id="PTHR11010">
    <property type="entry name" value="PROTEASE S28 PRO-X CARBOXYPEPTIDASE-RELATED"/>
    <property type="match status" value="1"/>
</dbReference>
<dbReference type="InterPro" id="IPR008758">
    <property type="entry name" value="Peptidase_S28"/>
</dbReference>
<keyword evidence="3" id="KW-0732">Signal</keyword>
<evidence type="ECO:0000256" key="1">
    <source>
        <dbReference type="ARBA" id="ARBA00011079"/>
    </source>
</evidence>
<dbReference type="SUPFAM" id="SSF53474">
    <property type="entry name" value="alpha/beta-Hydrolases"/>
    <property type="match status" value="1"/>
</dbReference>
<organism evidence="6 7">
    <name type="scientific">Brassica napus</name>
    <name type="common">Rape</name>
    <dbReference type="NCBI Taxonomy" id="3708"/>
    <lineage>
        <taxon>Eukaryota</taxon>
        <taxon>Viridiplantae</taxon>
        <taxon>Streptophyta</taxon>
        <taxon>Embryophyta</taxon>
        <taxon>Tracheophyta</taxon>
        <taxon>Spermatophyta</taxon>
        <taxon>Magnoliopsida</taxon>
        <taxon>eudicotyledons</taxon>
        <taxon>Gunneridae</taxon>
        <taxon>Pentapetalae</taxon>
        <taxon>rosids</taxon>
        <taxon>malvids</taxon>
        <taxon>Brassicales</taxon>
        <taxon>Brassicaceae</taxon>
        <taxon>Brassiceae</taxon>
        <taxon>Brassica</taxon>
    </lineage>
</organism>
<accession>A0ABQ8AW00</accession>
<evidence type="ECO:0000256" key="2">
    <source>
        <dbReference type="ARBA" id="ARBA00022670"/>
    </source>
</evidence>
<dbReference type="InterPro" id="IPR029058">
    <property type="entry name" value="AB_hydrolase_fold"/>
</dbReference>
<dbReference type="Proteomes" id="UP000824890">
    <property type="component" value="Unassembled WGS sequence"/>
</dbReference>
<comment type="caution">
    <text evidence="6">The sequence shown here is derived from an EMBL/GenBank/DDBJ whole genome shotgun (WGS) entry which is preliminary data.</text>
</comment>
<sequence>MYLPFTILLPFVFTILSPYFVSLTHSKVARLGISTTTRPTETVFASADNSDLNFFYYHQNLDHSTFTPKSYQTFRQRYVINAKHWAGSKANAPILAFLGEEASIESDLYVSFFQDNGPRLKALLVYVEGRTYVDGYGVTSVTGYYGKSVPFGSAEEALKNASTLGYLNAAQALADYAAILMHVKEKYSAKHSPIIVVGGSYGGMLAAWFRLKYPHIALGALASSAPLLYFEDTRPKFGYYHIITKVFKETSKRCYKTIRKSWKEIDRVAAKSNGLLILSKKFKTCAYSIEPYFDIKDFLDSIYAESVQFNGNPGDWVATLCNAIDNPPNRKNYVLDRIFAGVVAYFGNQSCYDTDLVIQPSNNAIAWSWQACKLWGCSEIVIPIGHDKHDTMFQTAPFNMTSFIDDCKSKYGVSPRPHWITTYFGIQDIKLILRRFGSNIIFSNGLADPYSVGGVLENVSGSVVAIKTLNGTHCQDLSSRRKDDPKWLVMQREKEIKTIESWISTYQKDLRGSTCHNKL</sequence>
<evidence type="ECO:0000256" key="5">
    <source>
        <dbReference type="ARBA" id="ARBA00023180"/>
    </source>
</evidence>
<keyword evidence="2" id="KW-0645">Protease</keyword>
<comment type="similarity">
    <text evidence="1">Belongs to the peptidase S28 family.</text>
</comment>
<dbReference type="Pfam" id="PF05577">
    <property type="entry name" value="Peptidase_S28"/>
    <property type="match status" value="1"/>
</dbReference>